<dbReference type="RefSeq" id="WP_268049887.1">
    <property type="nucleotide sequence ID" value="NZ_JAPQES010000003.1"/>
</dbReference>
<proteinExistence type="predicted"/>
<accession>A0ABT4CPR0</accession>
<dbReference type="SMART" id="SM00481">
    <property type="entry name" value="POLIIIAc"/>
    <property type="match status" value="1"/>
</dbReference>
<evidence type="ECO:0000259" key="1">
    <source>
        <dbReference type="SMART" id="SM00481"/>
    </source>
</evidence>
<organism evidence="2 3">
    <name type="scientific">Clostridium ganghwense</name>
    <dbReference type="NCBI Taxonomy" id="312089"/>
    <lineage>
        <taxon>Bacteria</taxon>
        <taxon>Bacillati</taxon>
        <taxon>Bacillota</taxon>
        <taxon>Clostridia</taxon>
        <taxon>Eubacteriales</taxon>
        <taxon>Clostridiaceae</taxon>
        <taxon>Clostridium</taxon>
    </lineage>
</organism>
<dbReference type="InterPro" id="IPR003141">
    <property type="entry name" value="Pol/His_phosphatase_N"/>
</dbReference>
<dbReference type="NCBIfam" id="NF038032">
    <property type="entry name" value="CehA_McbA_metalo"/>
    <property type="match status" value="1"/>
</dbReference>
<dbReference type="Proteomes" id="UP001079657">
    <property type="component" value="Unassembled WGS sequence"/>
</dbReference>
<protein>
    <submittedName>
        <fullName evidence="2">CehA/McbA family metallohydrolase</fullName>
    </submittedName>
</protein>
<feature type="domain" description="Polymerase/histidinol phosphatase N-terminal" evidence="1">
    <location>
        <begin position="288"/>
        <end position="368"/>
    </location>
</feature>
<dbReference type="EMBL" id="JAPQES010000003">
    <property type="protein sequence ID" value="MCY6371049.1"/>
    <property type="molecule type" value="Genomic_DNA"/>
</dbReference>
<name>A0ABT4CPR0_9CLOT</name>
<keyword evidence="3" id="KW-1185">Reference proteome</keyword>
<evidence type="ECO:0000313" key="2">
    <source>
        <dbReference type="EMBL" id="MCY6371049.1"/>
    </source>
</evidence>
<gene>
    <name evidence="2" type="ORF">OXH55_10430</name>
</gene>
<dbReference type="Gene3D" id="3.20.20.140">
    <property type="entry name" value="Metal-dependent hydrolases"/>
    <property type="match status" value="1"/>
</dbReference>
<reference evidence="2" key="1">
    <citation type="submission" date="2022-12" db="EMBL/GenBank/DDBJ databases">
        <authorList>
            <person name="Wang J."/>
        </authorList>
    </citation>
    <scope>NUCLEOTIDE SEQUENCE</scope>
    <source>
        <strain evidence="2">HY-42-06</strain>
    </source>
</reference>
<dbReference type="InterPro" id="IPR016195">
    <property type="entry name" value="Pol/histidinol_Pase-like"/>
</dbReference>
<comment type="caution">
    <text evidence="2">The sequence shown here is derived from an EMBL/GenBank/DDBJ whole genome shotgun (WGS) entry which is preliminary data.</text>
</comment>
<sequence length="603" mass="68946">MSKHNSNNVITIAEARNQLKRTKVKVQGIVTCNKDEVFIQDNTAGINLYKKVYGDTFDEGDLIEVKGKIKIYKGLVRIKKYKVKKISSGNALPPPLNTTIQDIINETQNNYASKLIKIKNVKIENLNLPIPLRIVDNKGNKLYICNNLNLPNIINGDWVDITAIVYINDNHQLYIKSPEDIVKIHSPISFKFIPGNMSSTFNRTPKICAFLKQGKSFLNLSTSKLYVDDKEVVPVIHENTINYTPSKNLSYGKHYIKMTIYDADNNIHKFEWYFLIENKDIKYNFYYGVPHAHTSYSDGKGTPTEAYMHAKNDNLDFLIITDHSGSLVRSKLNKEVPNYEMLKIEADVINQKHNDFLALIGFETKTALWHHCNVINAKDVIGKKTRKKTEKLYDWLHNKDNIVLSINHPSRSCKNLPYLIEFDEFINLIEVGNGSPPREYRRSEEYYFKALDNGWHVGAINGQDNHSETWGDADNLTVVISDKLDIDSFINAMKLRRVYSTETRTLKLTVKGNDHWMGSILDLNKGDKLNLQIAAEDKSNPITKIQIISNGGNILNEKMFSKTNTAEWDLSFTITEDSSWYVVKVIHSNDKQGISSPIFVQTS</sequence>
<evidence type="ECO:0000313" key="3">
    <source>
        <dbReference type="Proteomes" id="UP001079657"/>
    </source>
</evidence>
<dbReference type="SUPFAM" id="SSF89550">
    <property type="entry name" value="PHP domain-like"/>
    <property type="match status" value="1"/>
</dbReference>